<feature type="transmembrane region" description="Helical" evidence="6">
    <location>
        <begin position="189"/>
        <end position="208"/>
    </location>
</feature>
<accession>A0ABT8ERR9</accession>
<keyword evidence="5 6" id="KW-0472">Membrane</keyword>
<feature type="domain" description="EamA" evidence="7">
    <location>
        <begin position="8"/>
        <end position="145"/>
    </location>
</feature>
<feature type="transmembrane region" description="Helical" evidence="6">
    <location>
        <begin position="228"/>
        <end position="247"/>
    </location>
</feature>
<keyword evidence="3 6" id="KW-0812">Transmembrane</keyword>
<gene>
    <name evidence="8" type="ORF">QWY29_05715</name>
</gene>
<feature type="transmembrane region" description="Helical" evidence="6">
    <location>
        <begin position="158"/>
        <end position="177"/>
    </location>
</feature>
<feature type="transmembrane region" description="Helical" evidence="6">
    <location>
        <begin position="99"/>
        <end position="119"/>
    </location>
</feature>
<dbReference type="RefSeq" id="WP_300959732.1">
    <property type="nucleotide sequence ID" value="NZ_JAUHJR010000002.1"/>
</dbReference>
<evidence type="ECO:0000256" key="4">
    <source>
        <dbReference type="ARBA" id="ARBA00022989"/>
    </source>
</evidence>
<dbReference type="SUPFAM" id="SSF103481">
    <property type="entry name" value="Multidrug resistance efflux transporter EmrE"/>
    <property type="match status" value="2"/>
</dbReference>
<protein>
    <submittedName>
        <fullName evidence="8">DMT family transporter</fullName>
    </submittedName>
</protein>
<comment type="subcellular location">
    <subcellularLocation>
        <location evidence="1">Membrane</location>
        <topology evidence="1">Multi-pass membrane protein</topology>
    </subcellularLocation>
</comment>
<feature type="transmembrane region" description="Helical" evidence="6">
    <location>
        <begin position="280"/>
        <end position="297"/>
    </location>
</feature>
<dbReference type="InterPro" id="IPR000620">
    <property type="entry name" value="EamA_dom"/>
</dbReference>
<reference evidence="8" key="1">
    <citation type="submission" date="2023-06" db="EMBL/GenBank/DDBJ databases">
        <title>Draft genome sequence of Nocardioides sp. SOB72.</title>
        <authorList>
            <person name="Zhang G."/>
        </authorList>
    </citation>
    <scope>NUCLEOTIDE SEQUENCE</scope>
    <source>
        <strain evidence="8">SOB72</strain>
    </source>
</reference>
<evidence type="ECO:0000313" key="8">
    <source>
        <dbReference type="EMBL" id="MDN4160845.1"/>
    </source>
</evidence>
<dbReference type="InterPro" id="IPR050638">
    <property type="entry name" value="AA-Vitamin_Transporters"/>
</dbReference>
<dbReference type="PANTHER" id="PTHR32322:SF2">
    <property type="entry name" value="EAMA DOMAIN-CONTAINING PROTEIN"/>
    <property type="match status" value="1"/>
</dbReference>
<sequence length="314" mass="30992">MRPDPRVGLLQVALAGVLWGTGGLGVQVIRDHVPMSVGTISAWRMGIAAVVLVAAVVTLRSGGALARLLRERPGRVVAVGCGTAAYQALYFGAVVSVGVTVATVVSLGLAPVLLTAAEAVRDRRRPGVDRLLVLVAALTGLALVSVFAGHGGSTGPQPVLGVVLAVASGSAYAAATALGEPLARATGPLTLTTATTTVGSLALAPFLVADALRGDVVVTTDPVVVGTLLYLGVLTMALAYGLLYAGLRTADGSAAVVATLLEPVTAAVVAAAFLGERIGPGGVAGTLLVLAAVAGLGRRSPEAGGPLTPATEPD</sequence>
<evidence type="ECO:0000259" key="7">
    <source>
        <dbReference type="Pfam" id="PF00892"/>
    </source>
</evidence>
<dbReference type="Pfam" id="PF00892">
    <property type="entry name" value="EamA"/>
    <property type="match status" value="2"/>
</dbReference>
<evidence type="ECO:0000256" key="5">
    <source>
        <dbReference type="ARBA" id="ARBA00023136"/>
    </source>
</evidence>
<proteinExistence type="inferred from homology"/>
<comment type="caution">
    <text evidence="8">The sequence shown here is derived from an EMBL/GenBank/DDBJ whole genome shotgun (WGS) entry which is preliminary data.</text>
</comment>
<evidence type="ECO:0000256" key="2">
    <source>
        <dbReference type="ARBA" id="ARBA00007362"/>
    </source>
</evidence>
<dbReference type="Proteomes" id="UP001168537">
    <property type="component" value="Unassembled WGS sequence"/>
</dbReference>
<feature type="transmembrane region" description="Helical" evidence="6">
    <location>
        <begin position="74"/>
        <end position="93"/>
    </location>
</feature>
<feature type="transmembrane region" description="Helical" evidence="6">
    <location>
        <begin position="41"/>
        <end position="62"/>
    </location>
</feature>
<dbReference type="PANTHER" id="PTHR32322">
    <property type="entry name" value="INNER MEMBRANE TRANSPORTER"/>
    <property type="match status" value="1"/>
</dbReference>
<keyword evidence="9" id="KW-1185">Reference proteome</keyword>
<evidence type="ECO:0000256" key="6">
    <source>
        <dbReference type="SAM" id="Phobius"/>
    </source>
</evidence>
<keyword evidence="4 6" id="KW-1133">Transmembrane helix</keyword>
<evidence type="ECO:0000313" key="9">
    <source>
        <dbReference type="Proteomes" id="UP001168537"/>
    </source>
</evidence>
<comment type="similarity">
    <text evidence="2">Belongs to the EamA transporter family.</text>
</comment>
<feature type="domain" description="EamA" evidence="7">
    <location>
        <begin position="160"/>
        <end position="296"/>
    </location>
</feature>
<dbReference type="InterPro" id="IPR037185">
    <property type="entry name" value="EmrE-like"/>
</dbReference>
<evidence type="ECO:0000256" key="1">
    <source>
        <dbReference type="ARBA" id="ARBA00004141"/>
    </source>
</evidence>
<feature type="transmembrane region" description="Helical" evidence="6">
    <location>
        <begin position="131"/>
        <end position="152"/>
    </location>
</feature>
<evidence type="ECO:0000256" key="3">
    <source>
        <dbReference type="ARBA" id="ARBA00022692"/>
    </source>
</evidence>
<dbReference type="EMBL" id="JAUHJR010000002">
    <property type="protein sequence ID" value="MDN4160845.1"/>
    <property type="molecule type" value="Genomic_DNA"/>
</dbReference>
<organism evidence="8 9">
    <name type="scientific">Nocardioides abyssi</name>
    <dbReference type="NCBI Taxonomy" id="3058370"/>
    <lineage>
        <taxon>Bacteria</taxon>
        <taxon>Bacillati</taxon>
        <taxon>Actinomycetota</taxon>
        <taxon>Actinomycetes</taxon>
        <taxon>Propionibacteriales</taxon>
        <taxon>Nocardioidaceae</taxon>
        <taxon>Nocardioides</taxon>
    </lineage>
</organism>
<name>A0ABT8ERR9_9ACTN</name>
<feature type="transmembrane region" description="Helical" evidence="6">
    <location>
        <begin position="254"/>
        <end position="274"/>
    </location>
</feature>